<proteinExistence type="predicted"/>
<dbReference type="InterPro" id="IPR036283">
    <property type="entry name" value="NOB1_Zf-like_sf"/>
</dbReference>
<evidence type="ECO:0000313" key="1">
    <source>
        <dbReference type="EMBL" id="CAF4461680.1"/>
    </source>
</evidence>
<sequence>HVNPYPPPYTQQQNSIPSARSAAAFCAQCGAPRQNSSMRFCSSCGQAFTN</sequence>
<name>A0A820T835_9BILA</name>
<gene>
    <name evidence="1" type="ORF">OKA104_LOCUS54732</name>
</gene>
<dbReference type="Proteomes" id="UP000663881">
    <property type="component" value="Unassembled WGS sequence"/>
</dbReference>
<accession>A0A820T835</accession>
<dbReference type="SUPFAM" id="SSF144206">
    <property type="entry name" value="NOB1 zinc finger-like"/>
    <property type="match status" value="1"/>
</dbReference>
<dbReference type="AlphaFoldDB" id="A0A820T835"/>
<dbReference type="EMBL" id="CAJOAY010037085">
    <property type="protein sequence ID" value="CAF4461680.1"/>
    <property type="molecule type" value="Genomic_DNA"/>
</dbReference>
<feature type="non-terminal residue" evidence="1">
    <location>
        <position position="1"/>
    </location>
</feature>
<comment type="caution">
    <text evidence="1">The sequence shown here is derived from an EMBL/GenBank/DDBJ whole genome shotgun (WGS) entry which is preliminary data.</text>
</comment>
<reference evidence="1" key="1">
    <citation type="submission" date="2021-02" db="EMBL/GenBank/DDBJ databases">
        <authorList>
            <person name="Nowell W R."/>
        </authorList>
    </citation>
    <scope>NUCLEOTIDE SEQUENCE</scope>
</reference>
<evidence type="ECO:0000313" key="2">
    <source>
        <dbReference type="Proteomes" id="UP000663881"/>
    </source>
</evidence>
<protein>
    <submittedName>
        <fullName evidence="1">Uncharacterized protein</fullName>
    </submittedName>
</protein>
<organism evidence="1 2">
    <name type="scientific">Adineta steineri</name>
    <dbReference type="NCBI Taxonomy" id="433720"/>
    <lineage>
        <taxon>Eukaryota</taxon>
        <taxon>Metazoa</taxon>
        <taxon>Spiralia</taxon>
        <taxon>Gnathifera</taxon>
        <taxon>Rotifera</taxon>
        <taxon>Eurotatoria</taxon>
        <taxon>Bdelloidea</taxon>
        <taxon>Adinetida</taxon>
        <taxon>Adinetidae</taxon>
        <taxon>Adineta</taxon>
    </lineage>
</organism>